<name>A0AAV7VF85_PLEWA</name>
<sequence>MRTSVVQLSMCSLCSVMKRDIAGSRQGYDPFCERLRGRSLPEPGMYYGTEHSLWTPTPLCGLETTDVSFNINNPTVFSLPGESGSFLSFLTILKEDNVKRYVDEMDGGRRLDTDPKKV</sequence>
<keyword evidence="2" id="KW-1185">Reference proteome</keyword>
<accession>A0AAV7VF85</accession>
<protein>
    <submittedName>
        <fullName evidence="1">Uncharacterized protein</fullName>
    </submittedName>
</protein>
<dbReference type="EMBL" id="JANPWB010000003">
    <property type="protein sequence ID" value="KAJ1200255.1"/>
    <property type="molecule type" value="Genomic_DNA"/>
</dbReference>
<reference evidence="1" key="1">
    <citation type="journal article" date="2022" name="bioRxiv">
        <title>Sequencing and chromosome-scale assembly of the giantPleurodeles waltlgenome.</title>
        <authorList>
            <person name="Brown T."/>
            <person name="Elewa A."/>
            <person name="Iarovenko S."/>
            <person name="Subramanian E."/>
            <person name="Araus A.J."/>
            <person name="Petzold A."/>
            <person name="Susuki M."/>
            <person name="Suzuki K.-i.T."/>
            <person name="Hayashi T."/>
            <person name="Toyoda A."/>
            <person name="Oliveira C."/>
            <person name="Osipova E."/>
            <person name="Leigh N.D."/>
            <person name="Simon A."/>
            <person name="Yun M.H."/>
        </authorList>
    </citation>
    <scope>NUCLEOTIDE SEQUENCE</scope>
    <source>
        <strain evidence="1">20211129_DDA</strain>
        <tissue evidence="1">Liver</tissue>
    </source>
</reference>
<evidence type="ECO:0000313" key="1">
    <source>
        <dbReference type="EMBL" id="KAJ1200255.1"/>
    </source>
</evidence>
<dbReference type="Proteomes" id="UP001066276">
    <property type="component" value="Chromosome 2_1"/>
</dbReference>
<comment type="caution">
    <text evidence="1">The sequence shown here is derived from an EMBL/GenBank/DDBJ whole genome shotgun (WGS) entry which is preliminary data.</text>
</comment>
<dbReference type="AlphaFoldDB" id="A0AAV7VF85"/>
<organism evidence="1 2">
    <name type="scientific">Pleurodeles waltl</name>
    <name type="common">Iberian ribbed newt</name>
    <dbReference type="NCBI Taxonomy" id="8319"/>
    <lineage>
        <taxon>Eukaryota</taxon>
        <taxon>Metazoa</taxon>
        <taxon>Chordata</taxon>
        <taxon>Craniata</taxon>
        <taxon>Vertebrata</taxon>
        <taxon>Euteleostomi</taxon>
        <taxon>Amphibia</taxon>
        <taxon>Batrachia</taxon>
        <taxon>Caudata</taxon>
        <taxon>Salamandroidea</taxon>
        <taxon>Salamandridae</taxon>
        <taxon>Pleurodelinae</taxon>
        <taxon>Pleurodeles</taxon>
    </lineage>
</organism>
<gene>
    <name evidence="1" type="ORF">NDU88_004081</name>
</gene>
<evidence type="ECO:0000313" key="2">
    <source>
        <dbReference type="Proteomes" id="UP001066276"/>
    </source>
</evidence>
<proteinExistence type="predicted"/>